<dbReference type="Pfam" id="PF14375">
    <property type="entry name" value="Cys_rich_CWC"/>
    <property type="match status" value="1"/>
</dbReference>
<dbReference type="OrthoDB" id="9800168at2"/>
<organism evidence="1 2">
    <name type="scientific">Pseudochryseolinea flava</name>
    <dbReference type="NCBI Taxonomy" id="2059302"/>
    <lineage>
        <taxon>Bacteria</taxon>
        <taxon>Pseudomonadati</taxon>
        <taxon>Bacteroidota</taxon>
        <taxon>Cytophagia</taxon>
        <taxon>Cytophagales</taxon>
        <taxon>Fulvivirgaceae</taxon>
        <taxon>Pseudochryseolinea</taxon>
    </lineage>
</organism>
<protein>
    <recommendedName>
        <fullName evidence="3">Cysteine-rich CWC</fullName>
    </recommendedName>
</protein>
<gene>
    <name evidence="1" type="ORF">DQQ10_12050</name>
</gene>
<evidence type="ECO:0008006" key="3">
    <source>
        <dbReference type="Google" id="ProtNLM"/>
    </source>
</evidence>
<evidence type="ECO:0000313" key="1">
    <source>
        <dbReference type="EMBL" id="RAW00966.1"/>
    </source>
</evidence>
<dbReference type="EMBL" id="QMFY01000005">
    <property type="protein sequence ID" value="RAW00966.1"/>
    <property type="molecule type" value="Genomic_DNA"/>
</dbReference>
<evidence type="ECO:0000313" key="2">
    <source>
        <dbReference type="Proteomes" id="UP000251889"/>
    </source>
</evidence>
<dbReference type="InterPro" id="IPR032720">
    <property type="entry name" value="Cys_rich_CWC"/>
</dbReference>
<dbReference type="Proteomes" id="UP000251889">
    <property type="component" value="Unassembled WGS sequence"/>
</dbReference>
<proteinExistence type="predicted"/>
<dbReference type="RefSeq" id="WP_112747122.1">
    <property type="nucleotide sequence ID" value="NZ_QMFY01000005.1"/>
</dbReference>
<reference evidence="1 2" key="1">
    <citation type="submission" date="2018-06" db="EMBL/GenBank/DDBJ databases">
        <title>Chryseolinea flavus sp. nov., a member of the phylum Bacteroidetes isolated from soil.</title>
        <authorList>
            <person name="Li Y."/>
            <person name="Wang J."/>
        </authorList>
    </citation>
    <scope>NUCLEOTIDE SEQUENCE [LARGE SCALE GENOMIC DNA]</scope>
    <source>
        <strain evidence="1 2">SDU1-6</strain>
    </source>
</reference>
<name>A0A364Y2I2_9BACT</name>
<dbReference type="AlphaFoldDB" id="A0A364Y2I2"/>
<comment type="caution">
    <text evidence="1">The sequence shown here is derived from an EMBL/GenBank/DDBJ whole genome shotgun (WGS) entry which is preliminary data.</text>
</comment>
<keyword evidence="2" id="KW-1185">Reference proteome</keyword>
<accession>A0A364Y2I2</accession>
<sequence length="77" mass="9004">MNKHETKHCPRCKISFECKSGSIGLCQCRRVSITDEVHHFINNRFSDCLCAQCLEEMRSEYHQRNFNASVRKALGDR</sequence>